<dbReference type="GO" id="GO:0016485">
    <property type="term" value="P:protein processing"/>
    <property type="evidence" value="ECO:0007669"/>
    <property type="project" value="TreeGrafter"/>
</dbReference>
<feature type="domain" description="Peptidase M16C associated" evidence="1">
    <location>
        <begin position="1"/>
        <end position="137"/>
    </location>
</feature>
<dbReference type="GO" id="GO:0005759">
    <property type="term" value="C:mitochondrial matrix"/>
    <property type="evidence" value="ECO:0007669"/>
    <property type="project" value="TreeGrafter"/>
</dbReference>
<reference evidence="2" key="1">
    <citation type="submission" date="2021-02" db="EMBL/GenBank/DDBJ databases">
        <authorList>
            <person name="Nowell W R."/>
        </authorList>
    </citation>
    <scope>NUCLEOTIDE SEQUENCE</scope>
</reference>
<dbReference type="GO" id="GO:0046872">
    <property type="term" value="F:metal ion binding"/>
    <property type="evidence" value="ECO:0007669"/>
    <property type="project" value="InterPro"/>
</dbReference>
<dbReference type="InterPro" id="IPR013578">
    <property type="entry name" value="Peptidase_M16C_assoc"/>
</dbReference>
<accession>A0A813PTN0</accession>
<dbReference type="SMART" id="SM01264">
    <property type="entry name" value="M16C_associated"/>
    <property type="match status" value="1"/>
</dbReference>
<gene>
    <name evidence="2" type="ORF">JYZ213_LOCUS2628</name>
</gene>
<protein>
    <recommendedName>
        <fullName evidence="1">Peptidase M16C associated domain-containing protein</fullName>
    </recommendedName>
</protein>
<evidence type="ECO:0000313" key="2">
    <source>
        <dbReference type="EMBL" id="CAF0753396.1"/>
    </source>
</evidence>
<dbReference type="FunFam" id="3.30.830.10:FF:000013">
    <property type="entry name" value="Mitochondrial presequence protease"/>
    <property type="match status" value="1"/>
</dbReference>
<dbReference type="Pfam" id="PF22516">
    <property type="entry name" value="PreP_C"/>
    <property type="match status" value="1"/>
</dbReference>
<dbReference type="Pfam" id="PF08367">
    <property type="entry name" value="M16C_assoc"/>
    <property type="match status" value="1"/>
</dbReference>
<dbReference type="GO" id="GO:0004222">
    <property type="term" value="F:metalloendopeptidase activity"/>
    <property type="evidence" value="ECO:0007669"/>
    <property type="project" value="TreeGrafter"/>
</dbReference>
<evidence type="ECO:0000313" key="3">
    <source>
        <dbReference type="Proteomes" id="UP000663845"/>
    </source>
</evidence>
<dbReference type="Gene3D" id="3.30.830.10">
    <property type="entry name" value="Metalloenzyme, LuxS/M16 peptidase-like"/>
    <property type="match status" value="3"/>
</dbReference>
<proteinExistence type="predicted"/>
<sequence length="463" mass="52862">MTRVIQLLGSKKFNYLELSEQIALKTGGLSVSTHLDESPFHIEDYEEGIVLSSYCLDRKINDMFDLWEDVLLHFNKQLNQYDRLKTLIKGQASAYANSVHESGHTFAVIHSASHYGPVDQMSESLYGLTQVNRLQEIARQENFDDIMKKLSQIADHVLTKSSLRHYGPVDQMSESLYGLTQVNRLQEIARQENFDDIMKKLSQIADHVLTKSSLRCAFNGESNGLDTGMKRLETFLDRLPGSSTTKLQKIRHENAELSLKNDFKTGKTKLPSKTHFEMPFDVFYAGQCYDSVPYSHDDYPRLSVLTKLMFNKFLLREIREIGGAYGGGAYLRGNLFSFFSYRDPHSIETLERFGQCIDYFANGKFNDKDVDEAKLGTFQKLDKPKSPGNQGMTQFLHGITDDMRQKNRDRIFACGKQDLIDVTQRYLVNKPYAATILGPDNPKFVTDGQFRQVKNVQMPSIGE</sequence>
<organism evidence="2 3">
    <name type="scientific">Adineta steineri</name>
    <dbReference type="NCBI Taxonomy" id="433720"/>
    <lineage>
        <taxon>Eukaryota</taxon>
        <taxon>Metazoa</taxon>
        <taxon>Spiralia</taxon>
        <taxon>Gnathifera</taxon>
        <taxon>Rotifera</taxon>
        <taxon>Eurotatoria</taxon>
        <taxon>Bdelloidea</taxon>
        <taxon>Adinetida</taxon>
        <taxon>Adinetidae</taxon>
        <taxon>Adineta</taxon>
    </lineage>
</organism>
<dbReference type="InterPro" id="IPR011249">
    <property type="entry name" value="Metalloenz_LuxS/M16"/>
</dbReference>
<dbReference type="Proteomes" id="UP000663845">
    <property type="component" value="Unassembled WGS sequence"/>
</dbReference>
<evidence type="ECO:0000259" key="1">
    <source>
        <dbReference type="SMART" id="SM01264"/>
    </source>
</evidence>
<dbReference type="SUPFAM" id="SSF63411">
    <property type="entry name" value="LuxS/MPP-like metallohydrolase"/>
    <property type="match status" value="3"/>
</dbReference>
<dbReference type="InterPro" id="IPR055130">
    <property type="entry name" value="PreP_C"/>
</dbReference>
<dbReference type="PANTHER" id="PTHR43016:SF13">
    <property type="entry name" value="PRESEQUENCE PROTEASE, MITOCHONDRIAL"/>
    <property type="match status" value="1"/>
</dbReference>
<dbReference type="EMBL" id="CAJNOG010000013">
    <property type="protein sequence ID" value="CAF0753396.1"/>
    <property type="molecule type" value="Genomic_DNA"/>
</dbReference>
<dbReference type="PANTHER" id="PTHR43016">
    <property type="entry name" value="PRESEQUENCE PROTEASE"/>
    <property type="match status" value="1"/>
</dbReference>
<name>A0A813PTN0_9BILA</name>
<dbReference type="AlphaFoldDB" id="A0A813PTN0"/>
<comment type="caution">
    <text evidence="2">The sequence shown here is derived from an EMBL/GenBank/DDBJ whole genome shotgun (WGS) entry which is preliminary data.</text>
</comment>